<feature type="domain" description="N-acetyltransferase" evidence="1">
    <location>
        <begin position="5"/>
        <end position="151"/>
    </location>
</feature>
<accession>A0AAU7W7B3</accession>
<organism evidence="2">
    <name type="scientific">Agromyces sp. G08B096</name>
    <dbReference type="NCBI Taxonomy" id="3156399"/>
    <lineage>
        <taxon>Bacteria</taxon>
        <taxon>Bacillati</taxon>
        <taxon>Actinomycetota</taxon>
        <taxon>Actinomycetes</taxon>
        <taxon>Micrococcales</taxon>
        <taxon>Microbacteriaceae</taxon>
        <taxon>Agromyces</taxon>
    </lineage>
</organism>
<dbReference type="InterPro" id="IPR016181">
    <property type="entry name" value="Acyl_CoA_acyltransferase"/>
</dbReference>
<keyword evidence="2" id="KW-0012">Acyltransferase</keyword>
<dbReference type="RefSeq" id="WP_350348374.1">
    <property type="nucleotide sequence ID" value="NZ_CP158374.1"/>
</dbReference>
<dbReference type="Gene3D" id="3.40.630.30">
    <property type="match status" value="1"/>
</dbReference>
<keyword evidence="2" id="KW-0808">Transferase</keyword>
<dbReference type="PROSITE" id="PS51186">
    <property type="entry name" value="GNAT"/>
    <property type="match status" value="1"/>
</dbReference>
<proteinExistence type="predicted"/>
<sequence length="169" mass="18204">MSTKWIIRAESRTDLTTIREITLAAFTTALEADLIDALRDDPAWIRGLSLVAEDPEGGLVGHVLLTRCHIDEWPALILGPVSVRPEVQSRGVGGALIRAAISAAAERGEHAIVLVGHPGYYPRFGFERASAHGITAPIDAPDDAVMALSVDPRRALPSGRIRWAKPFNA</sequence>
<evidence type="ECO:0000259" key="1">
    <source>
        <dbReference type="PROSITE" id="PS51186"/>
    </source>
</evidence>
<dbReference type="EMBL" id="CP158374">
    <property type="protein sequence ID" value="XBX82355.1"/>
    <property type="molecule type" value="Genomic_DNA"/>
</dbReference>
<reference evidence="2" key="1">
    <citation type="submission" date="2024-05" db="EMBL/GenBank/DDBJ databases">
        <authorList>
            <person name="Yu L."/>
        </authorList>
    </citation>
    <scope>NUCLEOTIDE SEQUENCE</scope>
    <source>
        <strain evidence="2">G08B096</strain>
    </source>
</reference>
<dbReference type="EC" id="2.3.1.-" evidence="2"/>
<dbReference type="SUPFAM" id="SSF55729">
    <property type="entry name" value="Acyl-CoA N-acyltransferases (Nat)"/>
    <property type="match status" value="1"/>
</dbReference>
<dbReference type="Pfam" id="PF13508">
    <property type="entry name" value="Acetyltransf_7"/>
    <property type="match status" value="1"/>
</dbReference>
<protein>
    <submittedName>
        <fullName evidence="2">N-acetyltransferase</fullName>
        <ecNumber evidence="2">2.3.1.-</ecNumber>
    </submittedName>
</protein>
<gene>
    <name evidence="2" type="ORF">ABIQ69_00125</name>
</gene>
<dbReference type="AlphaFoldDB" id="A0AAU7W7B3"/>
<dbReference type="GO" id="GO:0016747">
    <property type="term" value="F:acyltransferase activity, transferring groups other than amino-acyl groups"/>
    <property type="evidence" value="ECO:0007669"/>
    <property type="project" value="InterPro"/>
</dbReference>
<dbReference type="InterPro" id="IPR000182">
    <property type="entry name" value="GNAT_dom"/>
</dbReference>
<dbReference type="CDD" id="cd04301">
    <property type="entry name" value="NAT_SF"/>
    <property type="match status" value="1"/>
</dbReference>
<name>A0AAU7W7B3_9MICO</name>
<evidence type="ECO:0000313" key="2">
    <source>
        <dbReference type="EMBL" id="XBX82355.1"/>
    </source>
</evidence>